<keyword evidence="1" id="KW-0808">Transferase</keyword>
<reference evidence="2" key="1">
    <citation type="submission" date="2011-06" db="EMBL/GenBank/DDBJ databases">
        <title>Complete genome sequence of Paenibacillus mucilaginosus KNP414.</title>
        <authorList>
            <person name="Wang J."/>
            <person name="Hu S."/>
            <person name="Hu X."/>
            <person name="Zhang B."/>
            <person name="Dong D."/>
            <person name="Zhang S."/>
            <person name="Zhao K."/>
            <person name="Wu D."/>
        </authorList>
    </citation>
    <scope>NUCLEOTIDE SEQUENCE [LARGE SCALE GENOMIC DNA]</scope>
    <source>
        <strain evidence="2">KNP414</strain>
    </source>
</reference>
<evidence type="ECO:0000313" key="1">
    <source>
        <dbReference type="EMBL" id="AEI40453.1"/>
    </source>
</evidence>
<keyword evidence="1" id="KW-0418">Kinase</keyword>
<gene>
    <name evidence="1" type="ordered locus">KNP414_01891</name>
</gene>
<dbReference type="GO" id="GO:0016301">
    <property type="term" value="F:kinase activity"/>
    <property type="evidence" value="ECO:0007669"/>
    <property type="project" value="UniProtKB-KW"/>
</dbReference>
<dbReference type="KEGG" id="pms:KNP414_01891"/>
<proteinExistence type="predicted"/>
<protein>
    <submittedName>
        <fullName evidence="1">Putative uridine kinase</fullName>
    </submittedName>
</protein>
<dbReference type="EMBL" id="CP002869">
    <property type="protein sequence ID" value="AEI40453.1"/>
    <property type="molecule type" value="Genomic_DNA"/>
</dbReference>
<name>F8FR15_PAEMK</name>
<dbReference type="PANTHER" id="PTHR10285">
    <property type="entry name" value="URIDINE KINASE"/>
    <property type="match status" value="1"/>
</dbReference>
<sequence length="223" mass="26238">MKQLEFGHLLEELLWRHEERKKENRHLLVCISGIDASGKSTLAYRLQAGLEEKGAAVLPVSGDDFFFKREVRYQNPDPALGYYRESCDYEKLFGELLLPLRDGGAVHRTLTLVDWESNEYREAIYTVSEPAIVLVEGVFLLRRDLPDVFDYKVWVHATFRTGVKRACSRDRDLQYYGSVRAIRERYLKRLYRGQLLHLKQDQPWERCEGIVFTQQCLDLSFYH</sequence>
<organism evidence="1 2">
    <name type="scientific">Paenibacillus mucilaginosus (strain KNP414)</name>
    <dbReference type="NCBI Taxonomy" id="1036673"/>
    <lineage>
        <taxon>Bacteria</taxon>
        <taxon>Bacillati</taxon>
        <taxon>Bacillota</taxon>
        <taxon>Bacilli</taxon>
        <taxon>Bacillales</taxon>
        <taxon>Paenibacillaceae</taxon>
        <taxon>Paenibacillus</taxon>
    </lineage>
</organism>
<dbReference type="HOGENOM" id="CLU_090613_1_0_9"/>
<accession>F8FR15</accession>
<dbReference type="Gene3D" id="3.40.50.300">
    <property type="entry name" value="P-loop containing nucleotide triphosphate hydrolases"/>
    <property type="match status" value="1"/>
</dbReference>
<dbReference type="Proteomes" id="UP000006620">
    <property type="component" value="Chromosome"/>
</dbReference>
<dbReference type="InterPro" id="IPR027417">
    <property type="entry name" value="P-loop_NTPase"/>
</dbReference>
<dbReference type="PATRIC" id="fig|1036673.3.peg.1686"/>
<dbReference type="RefSeq" id="WP_013915615.1">
    <property type="nucleotide sequence ID" value="NC_015690.1"/>
</dbReference>
<reference evidence="1 2" key="2">
    <citation type="journal article" date="2013" name="Genome Announc.">
        <title>Genome Sequence of Growth-Improving Paenibacillus mucilaginosus Strain KNP414.</title>
        <authorList>
            <person name="Lu J.J."/>
            <person name="Wang J.F."/>
            <person name="Hu X.F."/>
        </authorList>
    </citation>
    <scope>NUCLEOTIDE SEQUENCE [LARGE SCALE GENOMIC DNA]</scope>
    <source>
        <strain evidence="1 2">KNP414</strain>
    </source>
</reference>
<evidence type="ECO:0000313" key="2">
    <source>
        <dbReference type="Proteomes" id="UP000006620"/>
    </source>
</evidence>
<dbReference type="SUPFAM" id="SSF52540">
    <property type="entry name" value="P-loop containing nucleoside triphosphate hydrolases"/>
    <property type="match status" value="1"/>
</dbReference>
<dbReference type="AlphaFoldDB" id="F8FR15"/>